<evidence type="ECO:0000313" key="4">
    <source>
        <dbReference type="EMBL" id="OGK23130.1"/>
    </source>
</evidence>
<protein>
    <recommendedName>
        <fullName evidence="6">Fibronectin type-III domain-containing protein</fullName>
    </recommendedName>
</protein>
<feature type="transmembrane region" description="Helical" evidence="2">
    <location>
        <begin position="749"/>
        <end position="776"/>
    </location>
</feature>
<keyword evidence="2" id="KW-0472">Membrane</keyword>
<evidence type="ECO:0000256" key="2">
    <source>
        <dbReference type="SAM" id="Phobius"/>
    </source>
</evidence>
<gene>
    <name evidence="4" type="ORF">A3C24_01430</name>
</gene>
<feature type="signal peptide" evidence="3">
    <location>
        <begin position="1"/>
        <end position="24"/>
    </location>
</feature>
<keyword evidence="3" id="KW-0732">Signal</keyword>
<name>A0A1F7GVP8_9BACT</name>
<dbReference type="SUPFAM" id="SSF49464">
    <property type="entry name" value="Carboxypeptidase regulatory domain-like"/>
    <property type="match status" value="1"/>
</dbReference>
<accession>A0A1F7GVP8</accession>
<proteinExistence type="predicted"/>
<reference evidence="4 5" key="1">
    <citation type="journal article" date="2016" name="Nat. Commun.">
        <title>Thousands of microbial genomes shed light on interconnected biogeochemical processes in an aquifer system.</title>
        <authorList>
            <person name="Anantharaman K."/>
            <person name="Brown C.T."/>
            <person name="Hug L.A."/>
            <person name="Sharon I."/>
            <person name="Castelle C.J."/>
            <person name="Probst A.J."/>
            <person name="Thomas B.C."/>
            <person name="Singh A."/>
            <person name="Wilkins M.J."/>
            <person name="Karaoz U."/>
            <person name="Brodie E.L."/>
            <person name="Williams K.H."/>
            <person name="Hubbard S.S."/>
            <person name="Banfield J.F."/>
        </authorList>
    </citation>
    <scope>NUCLEOTIDE SEQUENCE [LARGE SCALE GENOMIC DNA]</scope>
</reference>
<dbReference type="AlphaFoldDB" id="A0A1F7GVP8"/>
<comment type="caution">
    <text evidence="4">The sequence shown here is derived from an EMBL/GenBank/DDBJ whole genome shotgun (WGS) entry which is preliminary data.</text>
</comment>
<dbReference type="InterPro" id="IPR008969">
    <property type="entry name" value="CarboxyPept-like_regulatory"/>
</dbReference>
<keyword evidence="2" id="KW-0812">Transmembrane</keyword>
<feature type="transmembrane region" description="Helical" evidence="2">
    <location>
        <begin position="708"/>
        <end position="728"/>
    </location>
</feature>
<evidence type="ECO:0000313" key="5">
    <source>
        <dbReference type="Proteomes" id="UP000177159"/>
    </source>
</evidence>
<feature type="chain" id="PRO_5009529214" description="Fibronectin type-III domain-containing protein" evidence="3">
    <location>
        <begin position="25"/>
        <end position="814"/>
    </location>
</feature>
<feature type="transmembrane region" description="Helical" evidence="2">
    <location>
        <begin position="788"/>
        <end position="807"/>
    </location>
</feature>
<dbReference type="Gene3D" id="2.60.40.1120">
    <property type="entry name" value="Carboxypeptidase-like, regulatory domain"/>
    <property type="match status" value="1"/>
</dbReference>
<keyword evidence="2" id="KW-1133">Transmembrane helix</keyword>
<evidence type="ECO:0000256" key="1">
    <source>
        <dbReference type="SAM" id="MobiDB-lite"/>
    </source>
</evidence>
<evidence type="ECO:0000256" key="3">
    <source>
        <dbReference type="SAM" id="SignalP"/>
    </source>
</evidence>
<sequence length="814" mass="89858">MIRKIAAAILMGICAIFIVHAVQAGDFGAASVRLNRMKASQTDVQILIVIEPSSDTTAQTESTFRVLFPTGFSVDSTASNITTSTSGLPSTYQGNTLTAMPGLSSTASSVSGQQVDFNISNLNDGNYYAFYVTAGIDNPSSARTYRFNLSTRTASSEIDSKNAWVDVVSNDQVSVAATVPAKSTDGELSISGSETAGTTLSASTTVTFTISYRSLLSSSQPFEIVASWEQGLVEGSSSNYIDVFDYVVGSAETTDDGTAPVVDLENKTITWSISSLAPSASSHTVTFQLEVKDSLSTSSKMSVDINVDGTIMSTTLPQDTVSYYVQQAPTATNTPTPGPGPSATPGPHPSATPTPTVQAIPFRFKTVELIDISDTFVNVLITATKPSSLSLSYGLSPKNLTDRISDKQFLERRTLEISPLTPGTRYYFQVLLTDDQGTTIKSDVFTFKTALEGELVKIIESTILWRQLPLAVINQGIESTKKIFIPQKKAIILNFQFDEPEKIISAFIKFENARVLGINNIAPQVNVVETRLSETLKGIFTGEILTPEVAGEYSFILKVHDTSGALRSQKLDYQLFVVEPFKVFDIKTKKPIENARLKLFHYEERLQDYVPTEESLAYYQHTDEQGVFDLVLPVGQYIFEITAIGYEPISEKIEISEAHPQYKIFYLESDGSFLSLFSYLKSATTDVTKFLQRGIKSFFLSQRSMHTMMAFLVIITIFLGGISFFVHIDETQISRLLGTSRDQTRFLGFSKWFFETSIMFFGDSIVVISIVLGVLYAKFLGLYETFPFIMVSMALWVVWIVYVRELWRVHIDEK</sequence>
<organism evidence="4 5">
    <name type="scientific">Candidatus Roizmanbacteria bacterium RIFCSPHIGHO2_02_FULL_37_24</name>
    <dbReference type="NCBI Taxonomy" id="1802037"/>
    <lineage>
        <taxon>Bacteria</taxon>
        <taxon>Candidatus Roizmaniibacteriota</taxon>
    </lineage>
</organism>
<evidence type="ECO:0008006" key="6">
    <source>
        <dbReference type="Google" id="ProtNLM"/>
    </source>
</evidence>
<feature type="compositionally biased region" description="Pro residues" evidence="1">
    <location>
        <begin position="336"/>
        <end position="352"/>
    </location>
</feature>
<dbReference type="EMBL" id="MFZM01000025">
    <property type="protein sequence ID" value="OGK23130.1"/>
    <property type="molecule type" value="Genomic_DNA"/>
</dbReference>
<feature type="region of interest" description="Disordered" evidence="1">
    <location>
        <begin position="329"/>
        <end position="356"/>
    </location>
</feature>
<dbReference type="Proteomes" id="UP000177159">
    <property type="component" value="Unassembled WGS sequence"/>
</dbReference>